<dbReference type="SUPFAM" id="SSF53448">
    <property type="entry name" value="Nucleotide-diphospho-sugar transferases"/>
    <property type="match status" value="1"/>
</dbReference>
<sequence>MNKIKVSVIVPVYNVEQYLGECLNSIANQTLKEIEIIVVNDGATDGSGKIIDEYAKKHENIKVVNQKNSGLSAARNSGIREAKGKYLMFIDSDDFIDLYTIEKLYNRAEKYNCPLVICDLQLYWNKEKNKKYNNLKEDEEKIYNSTELYEILLSRKMNCQVMNKLYRRDIWVENNLSFEEGAYYEDIIPTFKVMSTYKKAMFINESMYKYRMREGSITASSSPKKVEDLVRAVKTAKEHAINYGNIDEKLLKDYLMSFNINYGLYAMELNKGLNLTQHIKENLKLNYKILEVVCNKKISIKCKIKYILNKIKK</sequence>
<dbReference type="RefSeq" id="WP_152890023.1">
    <property type="nucleotide sequence ID" value="NZ_WHJC01000130.1"/>
</dbReference>
<evidence type="ECO:0000256" key="1">
    <source>
        <dbReference type="ARBA" id="ARBA00022676"/>
    </source>
</evidence>
<organism evidence="4 5">
    <name type="scientific">Clostridium tarantellae</name>
    <dbReference type="NCBI Taxonomy" id="39493"/>
    <lineage>
        <taxon>Bacteria</taxon>
        <taxon>Bacillati</taxon>
        <taxon>Bacillota</taxon>
        <taxon>Clostridia</taxon>
        <taxon>Eubacteriales</taxon>
        <taxon>Clostridiaceae</taxon>
        <taxon>Clostridium</taxon>
    </lineage>
</organism>
<dbReference type="OrthoDB" id="9807674at2"/>
<evidence type="ECO:0000313" key="5">
    <source>
        <dbReference type="Proteomes" id="UP000430345"/>
    </source>
</evidence>
<name>A0A6I1MNB8_9CLOT</name>
<accession>A0A6I1MNB8</accession>
<dbReference type="InterPro" id="IPR001173">
    <property type="entry name" value="Glyco_trans_2-like"/>
</dbReference>
<dbReference type="PANTHER" id="PTHR22916:SF51">
    <property type="entry name" value="GLYCOSYLTRANSFERASE EPSH-RELATED"/>
    <property type="match status" value="1"/>
</dbReference>
<dbReference type="Gene3D" id="3.90.550.10">
    <property type="entry name" value="Spore Coat Polysaccharide Biosynthesis Protein SpsA, Chain A"/>
    <property type="match status" value="1"/>
</dbReference>
<keyword evidence="1" id="KW-0328">Glycosyltransferase</keyword>
<dbReference type="CDD" id="cd00761">
    <property type="entry name" value="Glyco_tranf_GTA_type"/>
    <property type="match status" value="1"/>
</dbReference>
<keyword evidence="2 4" id="KW-0808">Transferase</keyword>
<evidence type="ECO:0000313" key="4">
    <source>
        <dbReference type="EMBL" id="MPQ43968.1"/>
    </source>
</evidence>
<reference evidence="4 5" key="1">
    <citation type="submission" date="2019-10" db="EMBL/GenBank/DDBJ databases">
        <title>The Genome Sequence of Clostridium tarantellae Isolated from Fish Brain.</title>
        <authorList>
            <person name="Bano L."/>
            <person name="Kiel M."/>
            <person name="Sales G."/>
            <person name="Doxey A.C."/>
            <person name="Mansfield M.J."/>
            <person name="Schiavone M."/>
            <person name="Rossetto O."/>
            <person name="Pirazzini M."/>
            <person name="Dobrindt U."/>
            <person name="Montecucco C."/>
        </authorList>
    </citation>
    <scope>NUCLEOTIDE SEQUENCE [LARGE SCALE GENOMIC DNA]</scope>
    <source>
        <strain evidence="4 5">DSM 3997</strain>
    </source>
</reference>
<dbReference type="AlphaFoldDB" id="A0A6I1MNB8"/>
<dbReference type="PANTHER" id="PTHR22916">
    <property type="entry name" value="GLYCOSYLTRANSFERASE"/>
    <property type="match status" value="1"/>
</dbReference>
<dbReference type="EMBL" id="WHJC01000130">
    <property type="protein sequence ID" value="MPQ43968.1"/>
    <property type="molecule type" value="Genomic_DNA"/>
</dbReference>
<evidence type="ECO:0000259" key="3">
    <source>
        <dbReference type="Pfam" id="PF00535"/>
    </source>
</evidence>
<gene>
    <name evidence="4" type="ORF">GBZ86_09370</name>
</gene>
<dbReference type="Pfam" id="PF00535">
    <property type="entry name" value="Glycos_transf_2"/>
    <property type="match status" value="1"/>
</dbReference>
<protein>
    <submittedName>
        <fullName evidence="4">Glycosyltransferase</fullName>
    </submittedName>
</protein>
<dbReference type="Proteomes" id="UP000430345">
    <property type="component" value="Unassembled WGS sequence"/>
</dbReference>
<evidence type="ECO:0000256" key="2">
    <source>
        <dbReference type="ARBA" id="ARBA00022679"/>
    </source>
</evidence>
<comment type="caution">
    <text evidence="4">The sequence shown here is derived from an EMBL/GenBank/DDBJ whole genome shotgun (WGS) entry which is preliminary data.</text>
</comment>
<dbReference type="InterPro" id="IPR029044">
    <property type="entry name" value="Nucleotide-diphossugar_trans"/>
</dbReference>
<keyword evidence="5" id="KW-1185">Reference proteome</keyword>
<dbReference type="GO" id="GO:0016757">
    <property type="term" value="F:glycosyltransferase activity"/>
    <property type="evidence" value="ECO:0007669"/>
    <property type="project" value="UniProtKB-KW"/>
</dbReference>
<proteinExistence type="predicted"/>
<feature type="domain" description="Glycosyltransferase 2-like" evidence="3">
    <location>
        <begin position="7"/>
        <end position="170"/>
    </location>
</feature>